<evidence type="ECO:0000256" key="1">
    <source>
        <dbReference type="ARBA" id="ARBA00004141"/>
    </source>
</evidence>
<dbReference type="GO" id="GO:0016020">
    <property type="term" value="C:membrane"/>
    <property type="evidence" value="ECO:0007669"/>
    <property type="project" value="UniProtKB-SubCell"/>
</dbReference>
<proteinExistence type="predicted"/>
<dbReference type="Proteomes" id="UP000694398">
    <property type="component" value="Unassembled WGS sequence"/>
</dbReference>
<dbReference type="AlphaFoldDB" id="A0A8C2YIX2"/>
<protein>
    <recommendedName>
        <fullName evidence="8">Solute carrier family 22 member 31</fullName>
    </recommendedName>
</protein>
<reference evidence="6" key="2">
    <citation type="submission" date="2025-09" db="UniProtKB">
        <authorList>
            <consortium name="Ensembl"/>
        </authorList>
    </citation>
    <scope>IDENTIFICATION</scope>
</reference>
<evidence type="ECO:0000313" key="6">
    <source>
        <dbReference type="Ensembl" id="ENSCLAP00000002002.1"/>
    </source>
</evidence>
<evidence type="ECO:0008006" key="8">
    <source>
        <dbReference type="Google" id="ProtNLM"/>
    </source>
</evidence>
<feature type="transmembrane region" description="Helical" evidence="5">
    <location>
        <begin position="129"/>
        <end position="150"/>
    </location>
</feature>
<name>A0A8C2YIX2_CHILA</name>
<feature type="transmembrane region" description="Helical" evidence="5">
    <location>
        <begin position="185"/>
        <end position="208"/>
    </location>
</feature>
<reference evidence="6" key="1">
    <citation type="submission" date="2025-08" db="UniProtKB">
        <authorList>
            <consortium name="Ensembl"/>
        </authorList>
    </citation>
    <scope>IDENTIFICATION</scope>
</reference>
<dbReference type="Ensembl" id="ENSCLAT00000002047.1">
    <property type="protein sequence ID" value="ENSCLAP00000002002.1"/>
    <property type="gene ID" value="ENSCLAG00000001462.1"/>
</dbReference>
<feature type="transmembrane region" description="Helical" evidence="5">
    <location>
        <begin position="214"/>
        <end position="235"/>
    </location>
</feature>
<dbReference type="InterPro" id="IPR036259">
    <property type="entry name" value="MFS_trans_sf"/>
</dbReference>
<evidence type="ECO:0000256" key="3">
    <source>
        <dbReference type="ARBA" id="ARBA00022989"/>
    </source>
</evidence>
<dbReference type="Pfam" id="PF00083">
    <property type="entry name" value="Sugar_tr"/>
    <property type="match status" value="1"/>
</dbReference>
<dbReference type="InterPro" id="IPR005828">
    <property type="entry name" value="MFS_sugar_transport-like"/>
</dbReference>
<keyword evidence="4 5" id="KW-0472">Membrane</keyword>
<comment type="subcellular location">
    <subcellularLocation>
        <location evidence="1">Membrane</location>
        <topology evidence="1">Multi-pass membrane protein</topology>
    </subcellularLocation>
</comment>
<dbReference type="OMA" id="SYWSCAS"/>
<dbReference type="SUPFAM" id="SSF103473">
    <property type="entry name" value="MFS general substrate transporter"/>
    <property type="match status" value="1"/>
</dbReference>
<organism evidence="6 7">
    <name type="scientific">Chinchilla lanigera</name>
    <name type="common">Long-tailed chinchilla</name>
    <name type="synonym">Chinchilla villidera</name>
    <dbReference type="NCBI Taxonomy" id="34839"/>
    <lineage>
        <taxon>Eukaryota</taxon>
        <taxon>Metazoa</taxon>
        <taxon>Chordata</taxon>
        <taxon>Craniata</taxon>
        <taxon>Vertebrata</taxon>
        <taxon>Euteleostomi</taxon>
        <taxon>Mammalia</taxon>
        <taxon>Eutheria</taxon>
        <taxon>Euarchontoglires</taxon>
        <taxon>Glires</taxon>
        <taxon>Rodentia</taxon>
        <taxon>Hystricomorpha</taxon>
        <taxon>Chinchillidae</taxon>
        <taxon>Chinchilla</taxon>
    </lineage>
</organism>
<evidence type="ECO:0000313" key="7">
    <source>
        <dbReference type="Proteomes" id="UP000694398"/>
    </source>
</evidence>
<dbReference type="GO" id="GO:0022857">
    <property type="term" value="F:transmembrane transporter activity"/>
    <property type="evidence" value="ECO:0007669"/>
    <property type="project" value="InterPro"/>
</dbReference>
<accession>A0A8C2YIX2</accession>
<evidence type="ECO:0000256" key="4">
    <source>
        <dbReference type="ARBA" id="ARBA00023136"/>
    </source>
</evidence>
<evidence type="ECO:0000256" key="2">
    <source>
        <dbReference type="ARBA" id="ARBA00022692"/>
    </source>
</evidence>
<keyword evidence="7" id="KW-1185">Reference proteome</keyword>
<dbReference type="PANTHER" id="PTHR24064">
    <property type="entry name" value="SOLUTE CARRIER FAMILY 22 MEMBER"/>
    <property type="match status" value="1"/>
</dbReference>
<sequence>MCTSIFSWHVPKERVIACHCPHPPGPGGCRLLLIRGEEMEKRQHPDQHHSFPALLPESPCWLLATGQLVRARRVLWCFAEASGVDPEHSSLEDSSLSTELADLATGSTQPRYHSVLGLLHTHVTWRNTLILGISSLVGGGIQASFLSSLVPLETSFYLPYFLEASLEAAAIICLLLTANRWGRRLVLLLGTLATGLASLLLLAGAQYLPGWVTLPLSVLGLLASQTMSVLSSLFAAEVCPTVIRGAGLGLVLGAGSLGRAAAPLTELAGQRGFFLQHTVLTSLTIVVLLCILLLPETCGRALPVSLEDSDRLCRSPLLCAHQSQDHLPLLLPSH</sequence>
<feature type="transmembrane region" description="Helical" evidence="5">
    <location>
        <begin position="242"/>
        <end position="262"/>
    </location>
</feature>
<dbReference type="Gene3D" id="1.20.1250.20">
    <property type="entry name" value="MFS general substrate transporter like domains"/>
    <property type="match status" value="1"/>
</dbReference>
<keyword evidence="3 5" id="KW-1133">Transmembrane helix</keyword>
<feature type="transmembrane region" description="Helical" evidence="5">
    <location>
        <begin position="274"/>
        <end position="294"/>
    </location>
</feature>
<dbReference type="GeneTree" id="ENSGT00940000162670"/>
<feature type="transmembrane region" description="Helical" evidence="5">
    <location>
        <begin position="156"/>
        <end position="178"/>
    </location>
</feature>
<evidence type="ECO:0000256" key="5">
    <source>
        <dbReference type="SAM" id="Phobius"/>
    </source>
</evidence>
<gene>
    <name evidence="6" type="primary">Slc22a31</name>
</gene>
<keyword evidence="2 5" id="KW-0812">Transmembrane</keyword>